<accession>A0A5J4WI76</accession>
<feature type="region of interest" description="Disordered" evidence="1">
    <location>
        <begin position="1"/>
        <end position="41"/>
    </location>
</feature>
<feature type="compositionally biased region" description="Polar residues" evidence="1">
    <location>
        <begin position="13"/>
        <end position="37"/>
    </location>
</feature>
<organism evidence="2 3">
    <name type="scientific">Streblomastix strix</name>
    <dbReference type="NCBI Taxonomy" id="222440"/>
    <lineage>
        <taxon>Eukaryota</taxon>
        <taxon>Metamonada</taxon>
        <taxon>Preaxostyla</taxon>
        <taxon>Oxymonadida</taxon>
        <taxon>Streblomastigidae</taxon>
        <taxon>Streblomastix</taxon>
    </lineage>
</organism>
<evidence type="ECO:0000256" key="1">
    <source>
        <dbReference type="SAM" id="MobiDB-lite"/>
    </source>
</evidence>
<gene>
    <name evidence="2" type="ORF">EZS28_010445</name>
</gene>
<name>A0A5J4WI76_9EUKA</name>
<comment type="caution">
    <text evidence="2">The sequence shown here is derived from an EMBL/GenBank/DDBJ whole genome shotgun (WGS) entry which is preliminary data.</text>
</comment>
<evidence type="ECO:0000313" key="3">
    <source>
        <dbReference type="Proteomes" id="UP000324800"/>
    </source>
</evidence>
<dbReference type="AlphaFoldDB" id="A0A5J4WI76"/>
<dbReference type="Proteomes" id="UP000324800">
    <property type="component" value="Unassembled WGS sequence"/>
</dbReference>
<dbReference type="EMBL" id="SNRW01002069">
    <property type="protein sequence ID" value="KAA6394029.1"/>
    <property type="molecule type" value="Genomic_DNA"/>
</dbReference>
<proteinExistence type="predicted"/>
<protein>
    <submittedName>
        <fullName evidence="2">Uncharacterized protein</fullName>
    </submittedName>
</protein>
<sequence length="96" mass="10807">MHEKYAVNKKIDTQSINDNTDANSIQNDAQQRSTESPVTPGIHFMPYTPQHSKGHIRGITWSGIQADHNLESLDLEHVKENKLVIETGLIQSSDKQ</sequence>
<reference evidence="2 3" key="1">
    <citation type="submission" date="2019-03" db="EMBL/GenBank/DDBJ databases">
        <title>Single cell metagenomics reveals metabolic interactions within the superorganism composed of flagellate Streblomastix strix and complex community of Bacteroidetes bacteria on its surface.</title>
        <authorList>
            <person name="Treitli S.C."/>
            <person name="Kolisko M."/>
            <person name="Husnik F."/>
            <person name="Keeling P."/>
            <person name="Hampl V."/>
        </authorList>
    </citation>
    <scope>NUCLEOTIDE SEQUENCE [LARGE SCALE GENOMIC DNA]</scope>
    <source>
        <strain evidence="2">ST1C</strain>
    </source>
</reference>
<evidence type="ECO:0000313" key="2">
    <source>
        <dbReference type="EMBL" id="KAA6394029.1"/>
    </source>
</evidence>
<feature type="compositionally biased region" description="Basic and acidic residues" evidence="1">
    <location>
        <begin position="1"/>
        <end position="12"/>
    </location>
</feature>